<feature type="transmembrane region" description="Helical" evidence="1">
    <location>
        <begin position="174"/>
        <end position="191"/>
    </location>
</feature>
<keyword evidence="1" id="KW-0472">Membrane</keyword>
<evidence type="ECO:0000313" key="3">
    <source>
        <dbReference type="Proteomes" id="UP000482487"/>
    </source>
</evidence>
<feature type="transmembrane region" description="Helical" evidence="1">
    <location>
        <begin position="303"/>
        <end position="321"/>
    </location>
</feature>
<evidence type="ECO:0000313" key="2">
    <source>
        <dbReference type="EMBL" id="MYL85095.1"/>
    </source>
</evidence>
<keyword evidence="3" id="KW-1185">Reference proteome</keyword>
<keyword evidence="1" id="KW-1133">Transmembrane helix</keyword>
<accession>A0A7C9N7D3</accession>
<gene>
    <name evidence="2" type="ORF">GTA51_18465</name>
</gene>
<name>A0A7C9N7D3_9BACT</name>
<dbReference type="EMBL" id="WVUD01000055">
    <property type="protein sequence ID" value="MYL85095.1"/>
    <property type="molecule type" value="Genomic_DNA"/>
</dbReference>
<protein>
    <submittedName>
        <fullName evidence="2">Uncharacterized protein</fullName>
    </submittedName>
</protein>
<feature type="transmembrane region" description="Helical" evidence="1">
    <location>
        <begin position="402"/>
        <end position="425"/>
    </location>
</feature>
<dbReference type="Proteomes" id="UP000482487">
    <property type="component" value="Unassembled WGS sequence"/>
</dbReference>
<reference evidence="2 3" key="1">
    <citation type="submission" date="2020-01" db="EMBL/GenBank/DDBJ databases">
        <title>Genome sequence of Desulfovibrio aerotolerans DSM 16695(T).</title>
        <authorList>
            <person name="Karnachuk O."/>
            <person name="Avakyan M."/>
            <person name="Mardanov A."/>
            <person name="Kadnikov V."/>
            <person name="Ravin N."/>
        </authorList>
    </citation>
    <scope>NUCLEOTIDE SEQUENCE [LARGE SCALE GENOMIC DNA]</scope>
    <source>
        <strain evidence="2 3">DSM 16695</strain>
    </source>
</reference>
<feature type="transmembrane region" description="Helical" evidence="1">
    <location>
        <begin position="211"/>
        <end position="238"/>
    </location>
</feature>
<evidence type="ECO:0000256" key="1">
    <source>
        <dbReference type="SAM" id="Phobius"/>
    </source>
</evidence>
<dbReference type="RefSeq" id="WP_160963739.1">
    <property type="nucleotide sequence ID" value="NZ_WVUD01000055.1"/>
</dbReference>
<sequence length="430" mass="46816">MLELYRRIFLALAIALGLWLFFLADLTPFYSVKTPKPVARAGSHAPGSLLPLPRRSEPPVIISVSGLQEEQFMAKAAAVSSGQDVDANWLRRVPPFERTWDRPREIYFKAPEFPLNALLPGPPDTSGPPLLFVDAAGHTLELRLTRLDDDSFHLGSGLTEYGPPLTMVFVWRPVAWWCLGLGLALYGLLPWRQFDATWRYIARWRVCLGDFGWAILFIAFFGLPMAIVGGSVQAVAAYPVFPCVLWPLAGLSLVGAWFAAWAAAFRLRLDPDGLTLGGLGPDLAIPFASIVAAYPVRHRYPRWFVRLLWIAAFFGRGASGLRSAGQAMLLESSAVSGIALTRSDGTTAYVWLTDAMGTMAVAGGQDLAKALRTAGVPLADAPQELVRLFPPLLVEGSESPAWPAWAVALLIALGPSVVVLLFNLLRILSS</sequence>
<keyword evidence="1" id="KW-0812">Transmembrane</keyword>
<organism evidence="2 3">
    <name type="scientific">Solidesulfovibrio aerotolerans</name>
    <dbReference type="NCBI Taxonomy" id="295255"/>
    <lineage>
        <taxon>Bacteria</taxon>
        <taxon>Pseudomonadati</taxon>
        <taxon>Thermodesulfobacteriota</taxon>
        <taxon>Desulfovibrionia</taxon>
        <taxon>Desulfovibrionales</taxon>
        <taxon>Desulfovibrionaceae</taxon>
        <taxon>Solidesulfovibrio</taxon>
    </lineage>
</organism>
<proteinExistence type="predicted"/>
<dbReference type="AlphaFoldDB" id="A0A7C9N7D3"/>
<comment type="caution">
    <text evidence="2">The sequence shown here is derived from an EMBL/GenBank/DDBJ whole genome shotgun (WGS) entry which is preliminary data.</text>
</comment>
<feature type="transmembrane region" description="Helical" evidence="1">
    <location>
        <begin position="244"/>
        <end position="265"/>
    </location>
</feature>
<dbReference type="OrthoDB" id="9811934at2"/>